<comment type="similarity">
    <text evidence="3">Belongs to the CWC22 family.</text>
</comment>
<evidence type="ECO:0000256" key="2">
    <source>
        <dbReference type="ARBA" id="ARBA00004123"/>
    </source>
</evidence>
<feature type="compositionally biased region" description="Low complexity" evidence="7">
    <location>
        <begin position="1"/>
        <end position="15"/>
    </location>
</feature>
<dbReference type="InterPro" id="IPR003891">
    <property type="entry name" value="Initiation_fac_eIF4g_MI"/>
</dbReference>
<dbReference type="SMART" id="SM00543">
    <property type="entry name" value="MIF4G"/>
    <property type="match status" value="1"/>
</dbReference>
<dbReference type="STRING" id="105984.A0A427Y9Y9"/>
<dbReference type="PANTHER" id="PTHR18034">
    <property type="entry name" value="CELL CYCLE CONTROL PROTEIN CWF22-RELATED"/>
    <property type="match status" value="1"/>
</dbReference>
<feature type="compositionally biased region" description="Basic and acidic residues" evidence="7">
    <location>
        <begin position="793"/>
        <end position="809"/>
    </location>
</feature>
<comment type="function">
    <text evidence="1">Involved in pre-mRNA splicing.</text>
</comment>
<dbReference type="Pfam" id="PF02854">
    <property type="entry name" value="MIF4G"/>
    <property type="match status" value="1"/>
</dbReference>
<sequence>MSASPSPARSPSGDRSATRSPSPDEGPASKRKRSPSRSPRVGSPSPPAQRRRSRSPPLARPEPTFDMPRVNDVDPVRKRQREQAMLAAKIDAELDGGKANGSSTALTTTSKGDEVARAEFTKLLGSRTGGAYIPPARLRAMQAEASKDKTSAEYQRLSWDALRKSINGMINKVNVSNIKHVVPELFAENLIRGKGLFARSIMRAQASSLPFTPIFAALVAIVNTKLPQVGELVLTRLIAQFRRAYKRNDKTVCNATSTFIAHLVNQFVAHEIVALQILLLCLERPTDDSIEVAVSFMREVGLFLNENSPRANTMIYERFRAVLHEGSISKRCQYMIEVLFQVRKDKYKDNPMIPEGLDLVEEEEQITHRISLDDELKVQDGLNLFKVDPNFLDNEERYRQIKIEILGDSEDEDSGTGSEYSDESDDEDVAPEKEGITDMTETNLINLRRTIYLTIMNSLNFEEAVHKLLKVNLPEGREMEMVKMVVECCSQDRTYSNFYGLIGERLCKLNRVWTDNFQEAFQNYYGTIHRYETNKLRNIGRFFGHLLASDAISWAVLHVVHMNEEETTSSSRIFVKIAINEMKEEVGMKKLVERLRFPDLQPALAGMFPTDNPRNTRFAINYFTQIGLGAITEDMRTWLQNAPKLLAEQHAAQKADESSDSDSSSDLSSSSSDYSSDYSSDDSRRPRRRRYSSDSRSPPPRRRRYSSDDSRDSRSPPPRARRYSDDSDRSPPRRRDDSAPPKRDVSPPARRRDDSPPARRAVSPPARRRDDSPPARRRDDSPPARRAASPPARRRDDSPPARRRDDSPPARRAVSPPARRRDDSPPRRRDDSPPRKRYDSPPRRRYDDDRSPPRRR</sequence>
<feature type="region of interest" description="Disordered" evidence="7">
    <location>
        <begin position="1"/>
        <end position="76"/>
    </location>
</feature>
<feature type="compositionally biased region" description="Low complexity" evidence="7">
    <location>
        <begin position="661"/>
        <end position="678"/>
    </location>
</feature>
<dbReference type="AlphaFoldDB" id="A0A427Y9Y9"/>
<evidence type="ECO:0000313" key="9">
    <source>
        <dbReference type="EMBL" id="RSH87908.1"/>
    </source>
</evidence>
<feature type="region of interest" description="Disordered" evidence="7">
    <location>
        <begin position="649"/>
        <end position="856"/>
    </location>
</feature>
<dbReference type="GeneID" id="39584969"/>
<dbReference type="RefSeq" id="XP_028480116.1">
    <property type="nucleotide sequence ID" value="XM_028616259.1"/>
</dbReference>
<dbReference type="GO" id="GO:0003723">
    <property type="term" value="F:RNA binding"/>
    <property type="evidence" value="ECO:0007669"/>
    <property type="project" value="InterPro"/>
</dbReference>
<evidence type="ECO:0000256" key="4">
    <source>
        <dbReference type="ARBA" id="ARBA00022664"/>
    </source>
</evidence>
<protein>
    <submittedName>
        <fullName evidence="9">Pre-mRNA-splicing factor cwc22</fullName>
    </submittedName>
</protein>
<feature type="compositionally biased region" description="Basic and acidic residues" evidence="7">
    <location>
        <begin position="767"/>
        <end position="783"/>
    </location>
</feature>
<feature type="compositionally biased region" description="Basic and acidic residues" evidence="7">
    <location>
        <begin position="819"/>
        <end position="856"/>
    </location>
</feature>
<dbReference type="Gene3D" id="1.25.40.180">
    <property type="match status" value="1"/>
</dbReference>
<evidence type="ECO:0000256" key="6">
    <source>
        <dbReference type="ARBA" id="ARBA00023242"/>
    </source>
</evidence>
<dbReference type="PROSITE" id="PS51366">
    <property type="entry name" value="MI"/>
    <property type="match status" value="1"/>
</dbReference>
<gene>
    <name evidence="9" type="primary">CWC22</name>
    <name evidence="9" type="ORF">EHS24_000426</name>
</gene>
<dbReference type="Proteomes" id="UP000279236">
    <property type="component" value="Unassembled WGS sequence"/>
</dbReference>
<reference evidence="9 10" key="1">
    <citation type="submission" date="2018-11" db="EMBL/GenBank/DDBJ databases">
        <title>Genome sequence of Apiotrichum porosum DSM 27194.</title>
        <authorList>
            <person name="Aliyu H."/>
            <person name="Gorte O."/>
            <person name="Ochsenreither K."/>
        </authorList>
    </citation>
    <scope>NUCLEOTIDE SEQUENCE [LARGE SCALE GENOMIC DNA]</scope>
    <source>
        <strain evidence="9 10">DSM 27194</strain>
    </source>
</reference>
<feature type="compositionally biased region" description="Basic and acidic residues" evidence="7">
    <location>
        <begin position="722"/>
        <end position="757"/>
    </location>
</feature>
<keyword evidence="4" id="KW-0507">mRNA processing</keyword>
<dbReference type="SUPFAM" id="SSF48371">
    <property type="entry name" value="ARM repeat"/>
    <property type="match status" value="1"/>
</dbReference>
<name>A0A427Y9Y9_9TREE</name>
<dbReference type="InterPro" id="IPR016024">
    <property type="entry name" value="ARM-type_fold"/>
</dbReference>
<keyword evidence="10" id="KW-1185">Reference proteome</keyword>
<feature type="region of interest" description="Disordered" evidence="7">
    <location>
        <begin position="408"/>
        <end position="437"/>
    </location>
</feature>
<dbReference type="EMBL" id="RSCE01000001">
    <property type="protein sequence ID" value="RSH87908.1"/>
    <property type="molecule type" value="Genomic_DNA"/>
</dbReference>
<feature type="domain" description="MI" evidence="8">
    <location>
        <begin position="446"/>
        <end position="562"/>
    </location>
</feature>
<dbReference type="FunFam" id="1.25.40.180:FF:000004">
    <property type="entry name" value="pre-mRNA-splicing factor CWC22 homolog"/>
    <property type="match status" value="1"/>
</dbReference>
<proteinExistence type="inferred from homology"/>
<keyword evidence="6" id="KW-0539">Nucleus</keyword>
<accession>A0A427Y9Y9</accession>
<evidence type="ECO:0000256" key="7">
    <source>
        <dbReference type="SAM" id="MobiDB-lite"/>
    </source>
</evidence>
<organism evidence="9 10">
    <name type="scientific">Apiotrichum porosum</name>
    <dbReference type="NCBI Taxonomy" id="105984"/>
    <lineage>
        <taxon>Eukaryota</taxon>
        <taxon>Fungi</taxon>
        <taxon>Dikarya</taxon>
        <taxon>Basidiomycota</taxon>
        <taxon>Agaricomycotina</taxon>
        <taxon>Tremellomycetes</taxon>
        <taxon>Trichosporonales</taxon>
        <taxon>Trichosporonaceae</taxon>
        <taxon>Apiotrichum</taxon>
    </lineage>
</organism>
<evidence type="ECO:0000259" key="8">
    <source>
        <dbReference type="PROSITE" id="PS51366"/>
    </source>
</evidence>
<dbReference type="Pfam" id="PF02847">
    <property type="entry name" value="MA3"/>
    <property type="match status" value="1"/>
</dbReference>
<dbReference type="InterPro" id="IPR050781">
    <property type="entry name" value="CWC22_splicing_factor"/>
</dbReference>
<evidence type="ECO:0000256" key="1">
    <source>
        <dbReference type="ARBA" id="ARBA00003777"/>
    </source>
</evidence>
<dbReference type="SMART" id="SM00544">
    <property type="entry name" value="MA3"/>
    <property type="match status" value="1"/>
</dbReference>
<evidence type="ECO:0000256" key="3">
    <source>
        <dbReference type="ARBA" id="ARBA00006856"/>
    </source>
</evidence>
<comment type="caution">
    <text evidence="9">The sequence shown here is derived from an EMBL/GenBank/DDBJ whole genome shotgun (WGS) entry which is preliminary data.</text>
</comment>
<evidence type="ECO:0000256" key="5">
    <source>
        <dbReference type="ARBA" id="ARBA00023187"/>
    </source>
</evidence>
<feature type="compositionally biased region" description="Basic and acidic residues" evidence="7">
    <location>
        <begin position="705"/>
        <end position="714"/>
    </location>
</feature>
<comment type="subcellular location">
    <subcellularLocation>
        <location evidence="2">Nucleus</location>
    </subcellularLocation>
</comment>
<evidence type="ECO:0000313" key="10">
    <source>
        <dbReference type="Proteomes" id="UP000279236"/>
    </source>
</evidence>
<feature type="compositionally biased region" description="Acidic residues" evidence="7">
    <location>
        <begin position="408"/>
        <end position="429"/>
    </location>
</feature>
<dbReference type="PANTHER" id="PTHR18034:SF3">
    <property type="entry name" value="PRE-MRNA-SPLICING FACTOR CWC22 HOMOLOG"/>
    <property type="match status" value="1"/>
</dbReference>
<dbReference type="GO" id="GO:0071013">
    <property type="term" value="C:catalytic step 2 spliceosome"/>
    <property type="evidence" value="ECO:0007669"/>
    <property type="project" value="TreeGrafter"/>
</dbReference>
<keyword evidence="5" id="KW-0508">mRNA splicing</keyword>
<dbReference type="GO" id="GO:0000398">
    <property type="term" value="P:mRNA splicing, via spliceosome"/>
    <property type="evidence" value="ECO:0007669"/>
    <property type="project" value="TreeGrafter"/>
</dbReference>
<dbReference type="InterPro" id="IPR003890">
    <property type="entry name" value="MIF4G-like_typ-3"/>
</dbReference>
<dbReference type="OrthoDB" id="1924287at2759"/>